<dbReference type="Pfam" id="PF07690">
    <property type="entry name" value="MFS_1"/>
    <property type="match status" value="1"/>
</dbReference>
<feature type="transmembrane region" description="Helical" evidence="7">
    <location>
        <begin position="130"/>
        <end position="148"/>
    </location>
</feature>
<dbReference type="GO" id="GO:0022857">
    <property type="term" value="F:transmembrane transporter activity"/>
    <property type="evidence" value="ECO:0007669"/>
    <property type="project" value="InterPro"/>
</dbReference>
<feature type="transmembrane region" description="Helical" evidence="7">
    <location>
        <begin position="338"/>
        <end position="358"/>
    </location>
</feature>
<dbReference type="PRINTS" id="PR01036">
    <property type="entry name" value="TCRTETB"/>
</dbReference>
<dbReference type="InterPro" id="IPR020846">
    <property type="entry name" value="MFS_dom"/>
</dbReference>
<evidence type="ECO:0000256" key="6">
    <source>
        <dbReference type="SAM" id="MobiDB-lite"/>
    </source>
</evidence>
<comment type="caution">
    <text evidence="9">The sequence shown here is derived from an EMBL/GenBank/DDBJ whole genome shotgun (WGS) entry which is preliminary data.</text>
</comment>
<reference evidence="9" key="1">
    <citation type="submission" date="2019-05" db="EMBL/GenBank/DDBJ databases">
        <authorList>
            <person name="Piombo E."/>
        </authorList>
    </citation>
    <scope>NUCLEOTIDE SEQUENCE</scope>
    <source>
        <strain evidence="9">C2S</strain>
    </source>
</reference>
<feature type="transmembrane region" description="Helical" evidence="7">
    <location>
        <begin position="439"/>
        <end position="462"/>
    </location>
</feature>
<feature type="region of interest" description="Disordered" evidence="6">
    <location>
        <begin position="1"/>
        <end position="51"/>
    </location>
</feature>
<organism evidence="9 10">
    <name type="scientific">Fusarium fujikuroi</name>
    <name type="common">Bakanae and foot rot disease fungus</name>
    <name type="synonym">Gibberella fujikuroi</name>
    <dbReference type="NCBI Taxonomy" id="5127"/>
    <lineage>
        <taxon>Eukaryota</taxon>
        <taxon>Fungi</taxon>
        <taxon>Dikarya</taxon>
        <taxon>Ascomycota</taxon>
        <taxon>Pezizomycotina</taxon>
        <taxon>Sordariomycetes</taxon>
        <taxon>Hypocreomycetidae</taxon>
        <taxon>Hypocreales</taxon>
        <taxon>Nectriaceae</taxon>
        <taxon>Fusarium</taxon>
        <taxon>Fusarium fujikuroi species complex</taxon>
    </lineage>
</organism>
<keyword evidence="4 7" id="KW-0472">Membrane</keyword>
<dbReference type="PROSITE" id="PS50850">
    <property type="entry name" value="MFS"/>
    <property type="match status" value="1"/>
</dbReference>
<evidence type="ECO:0000256" key="4">
    <source>
        <dbReference type="ARBA" id="ARBA00023136"/>
    </source>
</evidence>
<gene>
    <name evidence="9" type="ORF">C2S_3486</name>
</gene>
<evidence type="ECO:0000313" key="10">
    <source>
        <dbReference type="Proteomes" id="UP000760494"/>
    </source>
</evidence>
<proteinExistence type="predicted"/>
<dbReference type="EMBL" id="CABFJX010000013">
    <property type="protein sequence ID" value="VTT57834.1"/>
    <property type="molecule type" value="Genomic_DNA"/>
</dbReference>
<dbReference type="PANTHER" id="PTHR23501:SF43">
    <property type="entry name" value="MULTIDRUG TRANSPORTER, PUTATIVE (AFU_ORTHOLOGUE AFUA_6G03040)-RELATED"/>
    <property type="match status" value="1"/>
</dbReference>
<feature type="transmembrane region" description="Helical" evidence="7">
    <location>
        <begin position="101"/>
        <end position="118"/>
    </location>
</feature>
<comment type="subcellular location">
    <subcellularLocation>
        <location evidence="1">Membrane</location>
        <topology evidence="1">Multi-pass membrane protein</topology>
    </subcellularLocation>
</comment>
<evidence type="ECO:0000256" key="1">
    <source>
        <dbReference type="ARBA" id="ARBA00004141"/>
    </source>
</evidence>
<feature type="transmembrane region" description="Helical" evidence="7">
    <location>
        <begin position="154"/>
        <end position="175"/>
    </location>
</feature>
<feature type="transmembrane region" description="Helical" evidence="7">
    <location>
        <begin position="187"/>
        <end position="209"/>
    </location>
</feature>
<dbReference type="InterPro" id="IPR011701">
    <property type="entry name" value="MFS"/>
</dbReference>
<dbReference type="InterPro" id="IPR036259">
    <property type="entry name" value="MFS_trans_sf"/>
</dbReference>
<evidence type="ECO:0000313" key="9">
    <source>
        <dbReference type="EMBL" id="VTT57834.1"/>
    </source>
</evidence>
<feature type="transmembrane region" description="Helical" evidence="7">
    <location>
        <begin position="295"/>
        <end position="317"/>
    </location>
</feature>
<dbReference type="Proteomes" id="UP000760494">
    <property type="component" value="Unassembled WGS sequence"/>
</dbReference>
<evidence type="ECO:0000256" key="2">
    <source>
        <dbReference type="ARBA" id="ARBA00022692"/>
    </source>
</evidence>
<feature type="transmembrane region" description="Helical" evidence="7">
    <location>
        <begin position="576"/>
        <end position="595"/>
    </location>
</feature>
<keyword evidence="2 7" id="KW-0812">Transmembrane</keyword>
<feature type="region of interest" description="Disordered" evidence="6">
    <location>
        <begin position="635"/>
        <end position="685"/>
    </location>
</feature>
<feature type="domain" description="Major facilitator superfamily (MFS) profile" evidence="8">
    <location>
        <begin position="64"/>
        <end position="599"/>
    </location>
</feature>
<sequence>MQCRTSRSQEPGYEIAAAPKPTETTLQNKGSTPILHNAAASPEADPEENNDDKKYLTGWKLHSLSAALWISLFLSTLETTIVSTSLVSITNALNGFILRDWIVTSYLLTYTGFLTIYAKLSDVFGKKTMLLLALLIFTLFSGLCGAANNVVDLIILRAFQGIGASGIYAMILAIAPSLVPISKYAKYMGVMSTVFITASVLGPILGGVISQHSTWRWVFLLNLPGGAIAFFMVCLFLPASEESSNLSLLKVLRAKVRRSNWVRIDVLGIILLLAASVLLVFALEEGGTRYSWSNAIVIATLVLAVVLFIAFGVWEVYVEKSPGKQEPVFPPSICKDRISSAMLLTTCFVGFPFVSMVVNIPQRAQAVYGMSPSRAGIILLPMMLTSPAATVLSGYLTGNAKVPPAYLIIIAAVLQVLGVGLTCSLSTDATHMPDAQYGYEVLMGVGFGMSLATVLTFARVVVSEANLPVMMGALTQIRVLGGTVSLAICATLLNNHLKPKLSDLVSSEQAAAILDSVSAINDLERSQQLAVRKVFAEGYNLQNIFMTAMSAAGAIKMASNVQAKVNSPVEVSNTTAAWIFGAVAAIANGVTALATRQTAKASKRSAITGEVAANASKRSAKAAEETFLIAQKHFEATVKDKQDRPPTPDTSQNISGTKAETSSSKQQKPDTRSKPVVPHSSGMDS</sequence>
<accession>A0A9Q9RDK0</accession>
<feature type="compositionally biased region" description="Polar residues" evidence="6">
    <location>
        <begin position="22"/>
        <end position="31"/>
    </location>
</feature>
<feature type="compositionally biased region" description="Basic and acidic residues" evidence="6">
    <location>
        <begin position="635"/>
        <end position="646"/>
    </location>
</feature>
<feature type="transmembrane region" description="Helical" evidence="7">
    <location>
        <begin position="260"/>
        <end position="283"/>
    </location>
</feature>
<evidence type="ECO:0000256" key="5">
    <source>
        <dbReference type="ARBA" id="ARBA00023180"/>
    </source>
</evidence>
<dbReference type="GO" id="GO:0005886">
    <property type="term" value="C:plasma membrane"/>
    <property type="evidence" value="ECO:0007669"/>
    <property type="project" value="TreeGrafter"/>
</dbReference>
<dbReference type="Gene3D" id="1.20.1720.10">
    <property type="entry name" value="Multidrug resistance protein D"/>
    <property type="match status" value="1"/>
</dbReference>
<evidence type="ECO:0000256" key="7">
    <source>
        <dbReference type="SAM" id="Phobius"/>
    </source>
</evidence>
<feature type="transmembrane region" description="Helical" evidence="7">
    <location>
        <begin position="66"/>
        <end position="89"/>
    </location>
</feature>
<protein>
    <recommendedName>
        <fullName evidence="8">Major facilitator superfamily (MFS) profile domain-containing protein</fullName>
    </recommendedName>
</protein>
<evidence type="ECO:0000256" key="3">
    <source>
        <dbReference type="ARBA" id="ARBA00022989"/>
    </source>
</evidence>
<dbReference type="SUPFAM" id="SSF103473">
    <property type="entry name" value="MFS general substrate transporter"/>
    <property type="match status" value="2"/>
</dbReference>
<keyword evidence="5" id="KW-0325">Glycoprotein</keyword>
<evidence type="ECO:0000259" key="8">
    <source>
        <dbReference type="PROSITE" id="PS50850"/>
    </source>
</evidence>
<dbReference type="PANTHER" id="PTHR23501">
    <property type="entry name" value="MAJOR FACILITATOR SUPERFAMILY"/>
    <property type="match status" value="1"/>
</dbReference>
<feature type="transmembrane region" description="Helical" evidence="7">
    <location>
        <begin position="405"/>
        <end position="427"/>
    </location>
</feature>
<feature type="compositionally biased region" description="Polar residues" evidence="6">
    <location>
        <begin position="649"/>
        <end position="666"/>
    </location>
</feature>
<keyword evidence="3 7" id="KW-1133">Transmembrane helix</keyword>
<feature type="transmembrane region" description="Helical" evidence="7">
    <location>
        <begin position="378"/>
        <end position="398"/>
    </location>
</feature>
<name>A0A9Q9RDK0_FUSFU</name>
<dbReference type="AlphaFoldDB" id="A0A9Q9RDK0"/>
<feature type="transmembrane region" description="Helical" evidence="7">
    <location>
        <begin position="215"/>
        <end position="239"/>
    </location>
</feature>